<dbReference type="Pfam" id="PF20656">
    <property type="entry name" value="MS_N"/>
    <property type="match status" value="1"/>
</dbReference>
<keyword evidence="5" id="KW-0808">Transferase</keyword>
<dbReference type="InterPro" id="IPR006252">
    <property type="entry name" value="Malate_synthA"/>
</dbReference>
<dbReference type="EC" id="2.3.3.9" evidence="2"/>
<sequence>MTIAVTDNLKLAVLGEIPASCEHILSPEALEFLAYLELKFREKRYSILVKRQRIQERLDRGELNQILEEIPSTDGDWKIAGVPADLEDRRVEITGPVDRKMVINALNSGSKVFMADFEDASSPTWTNMIEGQANLYDAVRNQIDFTADNGKTYRLNEAHAVLKVRPRGWHLEEKHLQINGEPLSASLVDFGLFFFHNAAELLERGSGPYFYLPKLESHLEARLWNEVFIAAQDYLGIPQKTIKSTVLIETIFGALEMDQILFELKDHIVALNAGRWDYIFSVIKKFRNHEDFVLPDRSQITMGVPFMKAYATRLVEICHKRGAHAIGGMSAFIPAKDESINTIAREKVKIDKEREAGLGYDGTWVAHPFLVDIAKDVFTRAFDPGQCNQKNKPLMESGLENKDLLDVRIPESSITEEGVRTNINVGILYIESWLNGVGAAALYNLMEDAATAEISRAQLWQWIRHRAKMSNGQRITDELYQELKHHEIEKIKELLGEPRASSENLQKAAMLMDKLVLGKTFIDFLTLPAYQLLE</sequence>
<dbReference type="InterPro" id="IPR001465">
    <property type="entry name" value="Malate_synthase_TIM"/>
</dbReference>
<feature type="domain" description="Malate synthase TIM barrel" evidence="8">
    <location>
        <begin position="162"/>
        <end position="406"/>
    </location>
</feature>
<dbReference type="InterPro" id="IPR048355">
    <property type="entry name" value="MS_C"/>
</dbReference>
<dbReference type="Gene3D" id="1.20.1220.12">
    <property type="entry name" value="Malate synthase, domain III"/>
    <property type="match status" value="1"/>
</dbReference>
<evidence type="ECO:0000256" key="5">
    <source>
        <dbReference type="ARBA" id="ARBA00022679"/>
    </source>
</evidence>
<proteinExistence type="inferred from homology"/>
<organism evidence="11 12">
    <name type="scientific">Mongoliitalea lutea</name>
    <dbReference type="NCBI Taxonomy" id="849756"/>
    <lineage>
        <taxon>Bacteria</taxon>
        <taxon>Pseudomonadati</taxon>
        <taxon>Bacteroidota</taxon>
        <taxon>Cytophagia</taxon>
        <taxon>Cytophagales</taxon>
        <taxon>Cyclobacteriaceae</taxon>
        <taxon>Mongoliitalea</taxon>
    </lineage>
</organism>
<evidence type="ECO:0000259" key="9">
    <source>
        <dbReference type="Pfam" id="PF20656"/>
    </source>
</evidence>
<dbReference type="GO" id="GO:0006097">
    <property type="term" value="P:glyoxylate cycle"/>
    <property type="evidence" value="ECO:0007669"/>
    <property type="project" value="UniProtKB-KW"/>
</dbReference>
<dbReference type="NCBIfam" id="TIGR01344">
    <property type="entry name" value="malate_syn_A"/>
    <property type="match status" value="1"/>
</dbReference>
<evidence type="ECO:0000313" key="12">
    <source>
        <dbReference type="Proteomes" id="UP000642809"/>
    </source>
</evidence>
<evidence type="ECO:0000256" key="2">
    <source>
        <dbReference type="ARBA" id="ARBA00012636"/>
    </source>
</evidence>
<dbReference type="SUPFAM" id="SSF51645">
    <property type="entry name" value="Malate synthase G"/>
    <property type="match status" value="1"/>
</dbReference>
<feature type="domain" description="Malate synthase C-terminal" evidence="10">
    <location>
        <begin position="414"/>
        <end position="532"/>
    </location>
</feature>
<dbReference type="PANTHER" id="PTHR42902:SF1">
    <property type="entry name" value="MALATE SYNTHASE 1-RELATED"/>
    <property type="match status" value="1"/>
</dbReference>
<dbReference type="EMBL" id="BMYF01000003">
    <property type="protein sequence ID" value="GHB28885.1"/>
    <property type="molecule type" value="Genomic_DNA"/>
</dbReference>
<dbReference type="CDD" id="cd00727">
    <property type="entry name" value="malate_synt_A"/>
    <property type="match status" value="1"/>
</dbReference>
<reference evidence="11" key="2">
    <citation type="submission" date="2020-09" db="EMBL/GenBank/DDBJ databases">
        <authorList>
            <person name="Sun Q."/>
            <person name="Kim S."/>
        </authorList>
    </citation>
    <scope>NUCLEOTIDE SEQUENCE</scope>
    <source>
        <strain evidence="11">KCTC 23224</strain>
    </source>
</reference>
<reference evidence="11" key="1">
    <citation type="journal article" date="2014" name="Int. J. Syst. Evol. Microbiol.">
        <title>Complete genome sequence of Corynebacterium casei LMG S-19264T (=DSM 44701T), isolated from a smear-ripened cheese.</title>
        <authorList>
            <consortium name="US DOE Joint Genome Institute (JGI-PGF)"/>
            <person name="Walter F."/>
            <person name="Albersmeier A."/>
            <person name="Kalinowski J."/>
            <person name="Ruckert C."/>
        </authorList>
    </citation>
    <scope>NUCLEOTIDE SEQUENCE</scope>
    <source>
        <strain evidence="11">KCTC 23224</strain>
    </source>
</reference>
<evidence type="ECO:0000313" key="11">
    <source>
        <dbReference type="EMBL" id="GHB28885.1"/>
    </source>
</evidence>
<dbReference type="GO" id="GO:0005737">
    <property type="term" value="C:cytoplasm"/>
    <property type="evidence" value="ECO:0007669"/>
    <property type="project" value="TreeGrafter"/>
</dbReference>
<evidence type="ECO:0000256" key="4">
    <source>
        <dbReference type="ARBA" id="ARBA00022532"/>
    </source>
</evidence>
<keyword evidence="3" id="KW-0329">Glyoxylate bypass</keyword>
<evidence type="ECO:0000256" key="3">
    <source>
        <dbReference type="ARBA" id="ARBA00022435"/>
    </source>
</evidence>
<evidence type="ECO:0000259" key="10">
    <source>
        <dbReference type="Pfam" id="PF20659"/>
    </source>
</evidence>
<dbReference type="InterPro" id="IPR046363">
    <property type="entry name" value="MS_N_TIM-barrel_dom"/>
</dbReference>
<dbReference type="Pfam" id="PF20659">
    <property type="entry name" value="MS_C"/>
    <property type="match status" value="1"/>
</dbReference>
<dbReference type="InterPro" id="IPR011076">
    <property type="entry name" value="Malate_synth_sf"/>
</dbReference>
<dbReference type="Proteomes" id="UP000642809">
    <property type="component" value="Unassembled WGS sequence"/>
</dbReference>
<dbReference type="InterPro" id="IPR048356">
    <property type="entry name" value="MS_N"/>
</dbReference>
<accession>A0A8J3CWB7</accession>
<comment type="similarity">
    <text evidence="1">Belongs to the malate synthase family.</text>
</comment>
<dbReference type="GO" id="GO:0004474">
    <property type="term" value="F:malate synthase activity"/>
    <property type="evidence" value="ECO:0007669"/>
    <property type="project" value="UniProtKB-EC"/>
</dbReference>
<comment type="caution">
    <text evidence="11">The sequence shown here is derived from an EMBL/GenBank/DDBJ whole genome shotgun (WGS) entry which is preliminary data.</text>
</comment>
<dbReference type="RefSeq" id="WP_189579073.1">
    <property type="nucleotide sequence ID" value="NZ_BMYF01000003.1"/>
</dbReference>
<comment type="catalytic activity">
    <reaction evidence="6">
        <text>glyoxylate + acetyl-CoA + H2O = (S)-malate + CoA + H(+)</text>
        <dbReference type="Rhea" id="RHEA:18181"/>
        <dbReference type="ChEBI" id="CHEBI:15377"/>
        <dbReference type="ChEBI" id="CHEBI:15378"/>
        <dbReference type="ChEBI" id="CHEBI:15589"/>
        <dbReference type="ChEBI" id="CHEBI:36655"/>
        <dbReference type="ChEBI" id="CHEBI:57287"/>
        <dbReference type="ChEBI" id="CHEBI:57288"/>
        <dbReference type="EC" id="2.3.3.9"/>
    </reaction>
</comment>
<evidence type="ECO:0000259" key="8">
    <source>
        <dbReference type="Pfam" id="PF01274"/>
    </source>
</evidence>
<dbReference type="GO" id="GO:0006099">
    <property type="term" value="P:tricarboxylic acid cycle"/>
    <property type="evidence" value="ECO:0007669"/>
    <property type="project" value="UniProtKB-KW"/>
</dbReference>
<feature type="active site" description="Proton donor" evidence="7">
    <location>
        <position position="448"/>
    </location>
</feature>
<dbReference type="Pfam" id="PF01274">
    <property type="entry name" value="MS_TIM-barrel"/>
    <property type="match status" value="1"/>
</dbReference>
<dbReference type="InterPro" id="IPR044856">
    <property type="entry name" value="Malate_synth_C_sf"/>
</dbReference>
<dbReference type="FunFam" id="3.20.20.360:FF:000001">
    <property type="entry name" value="Malate synthase"/>
    <property type="match status" value="1"/>
</dbReference>
<dbReference type="AlphaFoldDB" id="A0A8J3CWB7"/>
<feature type="domain" description="Malate synthase N-terminal" evidence="9">
    <location>
        <begin position="11"/>
        <end position="69"/>
    </location>
</feature>
<name>A0A8J3CWB7_9BACT</name>
<gene>
    <name evidence="11" type="primary">aceB</name>
    <name evidence="11" type="ORF">GCM10008106_07040</name>
</gene>
<protein>
    <recommendedName>
        <fullName evidence="2">malate synthase</fullName>
        <ecNumber evidence="2">2.3.3.9</ecNumber>
    </recommendedName>
</protein>
<keyword evidence="12" id="KW-1185">Reference proteome</keyword>
<feature type="active site" description="Proton acceptor" evidence="7">
    <location>
        <position position="165"/>
    </location>
</feature>
<dbReference type="FunFam" id="1.20.1220.12:FF:000001">
    <property type="entry name" value="Malate synthase"/>
    <property type="match status" value="1"/>
</dbReference>
<dbReference type="Gene3D" id="3.20.20.360">
    <property type="entry name" value="Malate synthase, domain 3"/>
    <property type="match status" value="1"/>
</dbReference>
<evidence type="ECO:0000256" key="6">
    <source>
        <dbReference type="ARBA" id="ARBA00047918"/>
    </source>
</evidence>
<keyword evidence="4" id="KW-0816">Tricarboxylic acid cycle</keyword>
<dbReference type="PANTHER" id="PTHR42902">
    <property type="entry name" value="MALATE SYNTHASE"/>
    <property type="match status" value="1"/>
</dbReference>
<evidence type="ECO:0000256" key="7">
    <source>
        <dbReference type="PIRSR" id="PIRSR001363-1"/>
    </source>
</evidence>
<evidence type="ECO:0000256" key="1">
    <source>
        <dbReference type="ARBA" id="ARBA00006394"/>
    </source>
</evidence>
<dbReference type="PIRSF" id="PIRSF001363">
    <property type="entry name" value="Malate_synth"/>
    <property type="match status" value="1"/>
</dbReference>